<feature type="transmembrane region" description="Helical" evidence="5">
    <location>
        <begin position="178"/>
        <end position="195"/>
    </location>
</feature>
<reference evidence="7 8" key="1">
    <citation type="submission" date="2021-07" db="EMBL/GenBank/DDBJ databases">
        <title>Sphingomonas sp.</title>
        <authorList>
            <person name="Feng G."/>
            <person name="Li J."/>
            <person name="Pan M."/>
        </authorList>
    </citation>
    <scope>NUCLEOTIDE SEQUENCE [LARGE SCALE GENOMIC DNA]</scope>
    <source>
        <strain evidence="7 8">RRHST34</strain>
    </source>
</reference>
<evidence type="ECO:0000259" key="6">
    <source>
        <dbReference type="PROSITE" id="PS50850"/>
    </source>
</evidence>
<keyword evidence="3 5" id="KW-1133">Transmembrane helix</keyword>
<gene>
    <name evidence="7" type="ORF">KZ820_20500</name>
</gene>
<evidence type="ECO:0000313" key="7">
    <source>
        <dbReference type="EMBL" id="MBW6533132.1"/>
    </source>
</evidence>
<sequence length="400" mass="41033">MARPALPRPARPAWFLLAFALANMGGVIAYLPLLTLLLPLKIHAIAGDARIPLLSLTAILGAIAASAANILFGWLSDRSVARGGGRRRWIAGGLVATAASYALVAAASTAVAIVTAVVLFQVAVNAVLAPLLPIMADEVPDARKGLAAGLIALGNPVAALLSALLVADEGLADTTRLAVVPLLAALALLPLLLLRGDGGAGETAPATAPVLPRRDLLIAAAARLLMQLATAALSLYLLYVFESIAPGERQLVLARQVGTLLTICYVIPLPLALLVGRWSDRAGRRQPFLVGAGLVAVAGLGAMALAGGTTAAAIGFATYSVGSAVFLALHSAFSMQLLPDPRRRGRDLGLLNLTNTLPALLGPLLTWTLATPRDFAVLLTVLAVLTALGTGAVTLVRARR</sequence>
<protein>
    <submittedName>
        <fullName evidence="7">MFS transporter</fullName>
    </submittedName>
</protein>
<dbReference type="EMBL" id="JAHXZN010000014">
    <property type="protein sequence ID" value="MBW6533132.1"/>
    <property type="molecule type" value="Genomic_DNA"/>
</dbReference>
<evidence type="ECO:0000256" key="2">
    <source>
        <dbReference type="ARBA" id="ARBA00022692"/>
    </source>
</evidence>
<dbReference type="RefSeq" id="WP_219750662.1">
    <property type="nucleotide sequence ID" value="NZ_JAHXZN010000014.1"/>
</dbReference>
<comment type="subcellular location">
    <subcellularLocation>
        <location evidence="1">Membrane</location>
        <topology evidence="1">Multi-pass membrane protein</topology>
    </subcellularLocation>
</comment>
<name>A0ABS7BU52_9SPHN</name>
<feature type="transmembrane region" description="Helical" evidence="5">
    <location>
        <begin position="53"/>
        <end position="76"/>
    </location>
</feature>
<proteinExistence type="predicted"/>
<comment type="caution">
    <text evidence="7">The sequence shown here is derived from an EMBL/GenBank/DDBJ whole genome shotgun (WGS) entry which is preliminary data.</text>
</comment>
<accession>A0ABS7BU52</accession>
<evidence type="ECO:0000256" key="3">
    <source>
        <dbReference type="ARBA" id="ARBA00022989"/>
    </source>
</evidence>
<feature type="transmembrane region" description="Helical" evidence="5">
    <location>
        <begin position="253"/>
        <end position="276"/>
    </location>
</feature>
<keyword evidence="2 5" id="KW-0812">Transmembrane</keyword>
<dbReference type="InterPro" id="IPR005829">
    <property type="entry name" value="Sugar_transporter_CS"/>
</dbReference>
<dbReference type="PROSITE" id="PS00216">
    <property type="entry name" value="SUGAR_TRANSPORT_1"/>
    <property type="match status" value="1"/>
</dbReference>
<dbReference type="InterPro" id="IPR036259">
    <property type="entry name" value="MFS_trans_sf"/>
</dbReference>
<dbReference type="PANTHER" id="PTHR23528">
    <property type="match status" value="1"/>
</dbReference>
<evidence type="ECO:0000313" key="8">
    <source>
        <dbReference type="Proteomes" id="UP000759103"/>
    </source>
</evidence>
<dbReference type="Pfam" id="PF07690">
    <property type="entry name" value="MFS_1"/>
    <property type="match status" value="1"/>
</dbReference>
<evidence type="ECO:0000256" key="5">
    <source>
        <dbReference type="SAM" id="Phobius"/>
    </source>
</evidence>
<dbReference type="InterPro" id="IPR020846">
    <property type="entry name" value="MFS_dom"/>
</dbReference>
<organism evidence="7 8">
    <name type="scientific">Sphingomonas citri</name>
    <dbReference type="NCBI Taxonomy" id="2862499"/>
    <lineage>
        <taxon>Bacteria</taxon>
        <taxon>Pseudomonadati</taxon>
        <taxon>Pseudomonadota</taxon>
        <taxon>Alphaproteobacteria</taxon>
        <taxon>Sphingomonadales</taxon>
        <taxon>Sphingomonadaceae</taxon>
        <taxon>Sphingomonas</taxon>
    </lineage>
</organism>
<keyword evidence="4 5" id="KW-0472">Membrane</keyword>
<feature type="transmembrane region" description="Helical" evidence="5">
    <location>
        <begin position="88"/>
        <end position="107"/>
    </location>
</feature>
<dbReference type="Proteomes" id="UP000759103">
    <property type="component" value="Unassembled WGS sequence"/>
</dbReference>
<feature type="transmembrane region" description="Helical" evidence="5">
    <location>
        <begin position="350"/>
        <end position="369"/>
    </location>
</feature>
<feature type="transmembrane region" description="Helical" evidence="5">
    <location>
        <begin position="146"/>
        <end position="166"/>
    </location>
</feature>
<dbReference type="InterPro" id="IPR011701">
    <property type="entry name" value="MFS"/>
</dbReference>
<keyword evidence="8" id="KW-1185">Reference proteome</keyword>
<feature type="transmembrane region" description="Helical" evidence="5">
    <location>
        <begin position="216"/>
        <end position="241"/>
    </location>
</feature>
<feature type="transmembrane region" description="Helical" evidence="5">
    <location>
        <begin position="375"/>
        <end position="396"/>
    </location>
</feature>
<feature type="transmembrane region" description="Helical" evidence="5">
    <location>
        <begin position="113"/>
        <end position="134"/>
    </location>
</feature>
<evidence type="ECO:0000256" key="4">
    <source>
        <dbReference type="ARBA" id="ARBA00023136"/>
    </source>
</evidence>
<feature type="transmembrane region" description="Helical" evidence="5">
    <location>
        <begin position="288"/>
        <end position="306"/>
    </location>
</feature>
<evidence type="ECO:0000256" key="1">
    <source>
        <dbReference type="ARBA" id="ARBA00004141"/>
    </source>
</evidence>
<dbReference type="Gene3D" id="1.20.1250.20">
    <property type="entry name" value="MFS general substrate transporter like domains"/>
    <property type="match status" value="2"/>
</dbReference>
<dbReference type="SUPFAM" id="SSF103473">
    <property type="entry name" value="MFS general substrate transporter"/>
    <property type="match status" value="1"/>
</dbReference>
<dbReference type="PANTHER" id="PTHR23528:SF1">
    <property type="entry name" value="MAJOR FACILITATOR SUPERFAMILY (MFS) PROFILE DOMAIN-CONTAINING PROTEIN"/>
    <property type="match status" value="1"/>
</dbReference>
<feature type="transmembrane region" description="Helical" evidence="5">
    <location>
        <begin position="12"/>
        <end position="33"/>
    </location>
</feature>
<feature type="domain" description="Major facilitator superfamily (MFS) profile" evidence="6">
    <location>
        <begin position="215"/>
        <end position="400"/>
    </location>
</feature>
<dbReference type="PROSITE" id="PS50850">
    <property type="entry name" value="MFS"/>
    <property type="match status" value="1"/>
</dbReference>
<feature type="transmembrane region" description="Helical" evidence="5">
    <location>
        <begin position="312"/>
        <end position="338"/>
    </location>
</feature>